<dbReference type="FunFam" id="2.40.50.140:FF:000012">
    <property type="entry name" value="DNA ligase"/>
    <property type="match status" value="1"/>
</dbReference>
<feature type="binding site" evidence="14">
    <location>
        <position position="115"/>
    </location>
    <ligand>
        <name>NAD(+)</name>
        <dbReference type="ChEBI" id="CHEBI:57540"/>
    </ligand>
</feature>
<feature type="domain" description="BRCT" evidence="16">
    <location>
        <begin position="599"/>
        <end position="677"/>
    </location>
</feature>
<dbReference type="SUPFAM" id="SSF47781">
    <property type="entry name" value="RuvA domain 2-like"/>
    <property type="match status" value="1"/>
</dbReference>
<name>A0A0G1VFX8_9BACT</name>
<keyword evidence="10 14" id="KW-0520">NAD</keyword>
<evidence type="ECO:0000256" key="8">
    <source>
        <dbReference type="ARBA" id="ARBA00022833"/>
    </source>
</evidence>
<dbReference type="InterPro" id="IPR003583">
    <property type="entry name" value="Hlx-hairpin-Hlx_DNA-bd_motif"/>
</dbReference>
<dbReference type="InterPro" id="IPR010994">
    <property type="entry name" value="RuvA_2-like"/>
</dbReference>
<comment type="cofactor">
    <cofactor evidence="14">
        <name>Mg(2+)</name>
        <dbReference type="ChEBI" id="CHEBI:18420"/>
    </cofactor>
    <cofactor evidence="14">
        <name>Mn(2+)</name>
        <dbReference type="ChEBI" id="CHEBI:29035"/>
    </cofactor>
</comment>
<evidence type="ECO:0000256" key="3">
    <source>
        <dbReference type="ARBA" id="ARBA00013308"/>
    </source>
</evidence>
<dbReference type="PROSITE" id="PS50172">
    <property type="entry name" value="BRCT"/>
    <property type="match status" value="1"/>
</dbReference>
<dbReference type="GO" id="GO:0003911">
    <property type="term" value="F:DNA ligase (NAD+) activity"/>
    <property type="evidence" value="ECO:0007669"/>
    <property type="project" value="UniProtKB-UniRule"/>
</dbReference>
<accession>A0A0G1VFX8</accession>
<evidence type="ECO:0000256" key="2">
    <source>
        <dbReference type="ARBA" id="ARBA00012722"/>
    </source>
</evidence>
<dbReference type="HAMAP" id="MF_01588">
    <property type="entry name" value="DNA_ligase_A"/>
    <property type="match status" value="1"/>
</dbReference>
<dbReference type="PANTHER" id="PTHR23389">
    <property type="entry name" value="CHROMOSOME TRANSMISSION FIDELITY FACTOR 18"/>
    <property type="match status" value="1"/>
</dbReference>
<evidence type="ECO:0000256" key="7">
    <source>
        <dbReference type="ARBA" id="ARBA00022763"/>
    </source>
</evidence>
<evidence type="ECO:0000313" key="17">
    <source>
        <dbReference type="EMBL" id="KKU77073.1"/>
    </source>
</evidence>
<dbReference type="PIRSF" id="PIRSF001604">
    <property type="entry name" value="LigA"/>
    <property type="match status" value="1"/>
</dbReference>
<evidence type="ECO:0000259" key="16">
    <source>
        <dbReference type="PROSITE" id="PS50172"/>
    </source>
</evidence>
<dbReference type="InterPro" id="IPR013840">
    <property type="entry name" value="DNAligase_N"/>
</dbReference>
<dbReference type="EMBL" id="LCOK01000007">
    <property type="protein sequence ID" value="KKU77073.1"/>
    <property type="molecule type" value="Genomic_DNA"/>
</dbReference>
<dbReference type="Gene3D" id="1.10.150.20">
    <property type="entry name" value="5' to 3' exonuclease, C-terminal subdomain"/>
    <property type="match status" value="2"/>
</dbReference>
<evidence type="ECO:0000256" key="4">
    <source>
        <dbReference type="ARBA" id="ARBA00022598"/>
    </source>
</evidence>
<evidence type="ECO:0000256" key="6">
    <source>
        <dbReference type="ARBA" id="ARBA00022723"/>
    </source>
</evidence>
<feature type="binding site" evidence="14">
    <location>
        <position position="138"/>
    </location>
    <ligand>
        <name>NAD(+)</name>
        <dbReference type="ChEBI" id="CHEBI:57540"/>
    </ligand>
</feature>
<comment type="catalytic activity">
    <reaction evidence="12 14 15">
        <text>NAD(+) + (deoxyribonucleotide)n-3'-hydroxyl + 5'-phospho-(deoxyribonucleotide)m = (deoxyribonucleotide)n+m + AMP + beta-nicotinamide D-nucleotide.</text>
        <dbReference type="EC" id="6.5.1.2"/>
    </reaction>
</comment>
<dbReference type="SMART" id="SM00292">
    <property type="entry name" value="BRCT"/>
    <property type="match status" value="1"/>
</dbReference>
<organism evidence="17 18">
    <name type="scientific">Candidatus Giovannonibacteria bacterium GW2011_GWB1_47_6b</name>
    <dbReference type="NCBI Taxonomy" id="1618655"/>
    <lineage>
        <taxon>Bacteria</taxon>
        <taxon>Candidatus Giovannoniibacteriota</taxon>
    </lineage>
</organism>
<dbReference type="NCBIfam" id="TIGR00575">
    <property type="entry name" value="dnlj"/>
    <property type="match status" value="1"/>
</dbReference>
<feature type="binding site" evidence="14">
    <location>
        <begin position="83"/>
        <end position="84"/>
    </location>
    <ligand>
        <name>NAD(+)</name>
        <dbReference type="ChEBI" id="CHEBI:57540"/>
    </ligand>
</feature>
<dbReference type="PANTHER" id="PTHR23389:SF9">
    <property type="entry name" value="DNA LIGASE"/>
    <property type="match status" value="1"/>
</dbReference>
<keyword evidence="14" id="KW-0464">Manganese</keyword>
<dbReference type="Gene3D" id="3.30.470.30">
    <property type="entry name" value="DNA ligase/mRNA capping enzyme"/>
    <property type="match status" value="1"/>
</dbReference>
<keyword evidence="4 14" id="KW-0436">Ligase</keyword>
<dbReference type="Pfam" id="PF00533">
    <property type="entry name" value="BRCT"/>
    <property type="match status" value="1"/>
</dbReference>
<evidence type="ECO:0000256" key="11">
    <source>
        <dbReference type="ARBA" id="ARBA00023204"/>
    </source>
</evidence>
<comment type="function">
    <text evidence="1 14">DNA ligase that catalyzes the formation of phosphodiester linkages between 5'-phosphoryl and 3'-hydroxyl groups in double-stranded DNA using NAD as a coenzyme and as the energy source for the reaction. It is essential for DNA replication and repair of damaged DNA.</text>
</comment>
<dbReference type="NCBIfam" id="NF005932">
    <property type="entry name" value="PRK07956.1"/>
    <property type="match status" value="1"/>
</dbReference>
<dbReference type="GO" id="GO:0046872">
    <property type="term" value="F:metal ion binding"/>
    <property type="evidence" value="ECO:0007669"/>
    <property type="project" value="UniProtKB-KW"/>
</dbReference>
<dbReference type="SMART" id="SM00532">
    <property type="entry name" value="LIGANc"/>
    <property type="match status" value="1"/>
</dbReference>
<evidence type="ECO:0000256" key="13">
    <source>
        <dbReference type="ARBA" id="ARBA00060881"/>
    </source>
</evidence>
<dbReference type="SUPFAM" id="SSF56091">
    <property type="entry name" value="DNA ligase/mRNA capping enzyme, catalytic domain"/>
    <property type="match status" value="1"/>
</dbReference>
<protein>
    <recommendedName>
        <fullName evidence="3 14">DNA ligase</fullName>
        <ecNumber evidence="2 14">6.5.1.2</ecNumber>
    </recommendedName>
    <alternativeName>
        <fullName evidence="14">Polydeoxyribonucleotide synthase [NAD(+)]</fullName>
    </alternativeName>
</protein>
<dbReference type="GO" id="GO:0006260">
    <property type="term" value="P:DNA replication"/>
    <property type="evidence" value="ECO:0007669"/>
    <property type="project" value="UniProtKB-KW"/>
</dbReference>
<proteinExistence type="inferred from homology"/>
<dbReference type="InterPro" id="IPR041663">
    <property type="entry name" value="DisA/LigA_HHH"/>
</dbReference>
<comment type="similarity">
    <text evidence="13 14">Belongs to the NAD-dependent DNA ligase family. LigA subfamily.</text>
</comment>
<dbReference type="GO" id="GO:0003677">
    <property type="term" value="F:DNA binding"/>
    <property type="evidence" value="ECO:0007669"/>
    <property type="project" value="InterPro"/>
</dbReference>
<comment type="caution">
    <text evidence="17">The sequence shown here is derived from an EMBL/GenBank/DDBJ whole genome shotgun (WGS) entry which is preliminary data.</text>
</comment>
<evidence type="ECO:0000256" key="1">
    <source>
        <dbReference type="ARBA" id="ARBA00004067"/>
    </source>
</evidence>
<dbReference type="InterPro" id="IPR001357">
    <property type="entry name" value="BRCT_dom"/>
</dbReference>
<feature type="binding site" evidence="14">
    <location>
        <position position="427"/>
    </location>
    <ligand>
        <name>Zn(2+)</name>
        <dbReference type="ChEBI" id="CHEBI:29105"/>
    </ligand>
</feature>
<evidence type="ECO:0000256" key="12">
    <source>
        <dbReference type="ARBA" id="ARBA00034005"/>
    </source>
</evidence>
<keyword evidence="6 14" id="KW-0479">Metal-binding</keyword>
<dbReference type="InterPro" id="IPR013839">
    <property type="entry name" value="DNAligase_adenylation"/>
</dbReference>
<dbReference type="InterPro" id="IPR033136">
    <property type="entry name" value="DNA_ligase_CS"/>
</dbReference>
<dbReference type="Gene3D" id="2.40.50.140">
    <property type="entry name" value="Nucleic acid-binding proteins"/>
    <property type="match status" value="1"/>
</dbReference>
<dbReference type="EC" id="6.5.1.2" evidence="2 14"/>
<dbReference type="Pfam" id="PF03120">
    <property type="entry name" value="OB_DNA_ligase"/>
    <property type="match status" value="1"/>
</dbReference>
<keyword evidence="11 14" id="KW-0234">DNA repair</keyword>
<dbReference type="Pfam" id="PF01653">
    <property type="entry name" value="DNA_ligase_aden"/>
    <property type="match status" value="1"/>
</dbReference>
<dbReference type="CDD" id="cd00114">
    <property type="entry name" value="LIGANc"/>
    <property type="match status" value="1"/>
</dbReference>
<keyword evidence="7 14" id="KW-0227">DNA damage</keyword>
<evidence type="ECO:0000256" key="14">
    <source>
        <dbReference type="HAMAP-Rule" id="MF_01588"/>
    </source>
</evidence>
<keyword evidence="9 14" id="KW-0460">Magnesium</keyword>
<dbReference type="InterPro" id="IPR001679">
    <property type="entry name" value="DNA_ligase"/>
</dbReference>
<dbReference type="Pfam" id="PF14520">
    <property type="entry name" value="HHH_5"/>
    <property type="match status" value="1"/>
</dbReference>
<dbReference type="InterPro" id="IPR004150">
    <property type="entry name" value="NAD_DNA_ligase_OB"/>
</dbReference>
<feature type="binding site" evidence="14">
    <location>
        <position position="174"/>
    </location>
    <ligand>
        <name>NAD(+)</name>
        <dbReference type="ChEBI" id="CHEBI:57540"/>
    </ligand>
</feature>
<evidence type="ECO:0000313" key="18">
    <source>
        <dbReference type="Proteomes" id="UP000034682"/>
    </source>
</evidence>
<dbReference type="SUPFAM" id="SSF50249">
    <property type="entry name" value="Nucleic acid-binding proteins"/>
    <property type="match status" value="1"/>
</dbReference>
<dbReference type="InterPro" id="IPR012340">
    <property type="entry name" value="NA-bd_OB-fold"/>
</dbReference>
<dbReference type="SMART" id="SM00278">
    <property type="entry name" value="HhH1"/>
    <property type="match status" value="2"/>
</dbReference>
<evidence type="ECO:0000256" key="15">
    <source>
        <dbReference type="RuleBase" id="RU000618"/>
    </source>
</evidence>
<feature type="binding site" evidence="14">
    <location>
        <position position="422"/>
    </location>
    <ligand>
        <name>Zn(2+)</name>
        <dbReference type="ChEBI" id="CHEBI:29105"/>
    </ligand>
</feature>
<dbReference type="Proteomes" id="UP000034682">
    <property type="component" value="Unassembled WGS sequence"/>
</dbReference>
<gene>
    <name evidence="14" type="primary">ligA</name>
    <name evidence="17" type="ORF">UY02_C0007G0009</name>
</gene>
<evidence type="ECO:0000256" key="5">
    <source>
        <dbReference type="ARBA" id="ARBA00022705"/>
    </source>
</evidence>
<evidence type="ECO:0000256" key="9">
    <source>
        <dbReference type="ARBA" id="ARBA00022842"/>
    </source>
</evidence>
<dbReference type="InterPro" id="IPR018239">
    <property type="entry name" value="DNA_ligase_AS"/>
</dbReference>
<feature type="binding site" evidence="14">
    <location>
        <position position="312"/>
    </location>
    <ligand>
        <name>NAD(+)</name>
        <dbReference type="ChEBI" id="CHEBI:57540"/>
    </ligand>
</feature>
<feature type="binding site" evidence="14">
    <location>
        <position position="406"/>
    </location>
    <ligand>
        <name>Zn(2+)</name>
        <dbReference type="ChEBI" id="CHEBI:29105"/>
    </ligand>
</feature>
<keyword evidence="8 14" id="KW-0862">Zinc</keyword>
<keyword evidence="5 14" id="KW-0235">DNA replication</keyword>
<dbReference type="InterPro" id="IPR036420">
    <property type="entry name" value="BRCT_dom_sf"/>
</dbReference>
<dbReference type="GO" id="GO:0006281">
    <property type="term" value="P:DNA repair"/>
    <property type="evidence" value="ECO:0007669"/>
    <property type="project" value="UniProtKB-KW"/>
</dbReference>
<dbReference type="PROSITE" id="PS01056">
    <property type="entry name" value="DNA_LIGASE_N2"/>
    <property type="match status" value="1"/>
</dbReference>
<dbReference type="PROSITE" id="PS01055">
    <property type="entry name" value="DNA_LIGASE_N1"/>
    <property type="match status" value="1"/>
</dbReference>
<reference evidence="17 18" key="1">
    <citation type="journal article" date="2015" name="Nature">
        <title>rRNA introns, odd ribosomes, and small enigmatic genomes across a large radiation of phyla.</title>
        <authorList>
            <person name="Brown C.T."/>
            <person name="Hug L.A."/>
            <person name="Thomas B.C."/>
            <person name="Sharon I."/>
            <person name="Castelle C.J."/>
            <person name="Singh A."/>
            <person name="Wilkins M.J."/>
            <person name="Williams K.H."/>
            <person name="Banfield J.F."/>
        </authorList>
    </citation>
    <scope>NUCLEOTIDE SEQUENCE [LARGE SCALE GENOMIC DNA]</scope>
</reference>
<dbReference type="Gene3D" id="3.40.50.10190">
    <property type="entry name" value="BRCT domain"/>
    <property type="match status" value="1"/>
</dbReference>
<dbReference type="AlphaFoldDB" id="A0A0G1VFX8"/>
<dbReference type="Gene3D" id="1.10.287.610">
    <property type="entry name" value="Helix hairpin bin"/>
    <property type="match status" value="1"/>
</dbReference>
<dbReference type="Pfam" id="PF12826">
    <property type="entry name" value="HHH_2"/>
    <property type="match status" value="1"/>
</dbReference>
<comment type="caution">
    <text evidence="14">Lacks conserved residue(s) required for the propagation of feature annotation.</text>
</comment>
<dbReference type="Gene3D" id="6.20.10.30">
    <property type="match status" value="1"/>
</dbReference>
<dbReference type="GO" id="GO:0005829">
    <property type="term" value="C:cytosol"/>
    <property type="evidence" value="ECO:0007669"/>
    <property type="project" value="TreeGrafter"/>
</dbReference>
<dbReference type="SUPFAM" id="SSF52113">
    <property type="entry name" value="BRCT domain"/>
    <property type="match status" value="1"/>
</dbReference>
<feature type="active site" description="N6-AMP-lysine intermediate" evidence="14">
    <location>
        <position position="117"/>
    </location>
</feature>
<dbReference type="PATRIC" id="fig|1618655.3.peg.175"/>
<evidence type="ECO:0000256" key="10">
    <source>
        <dbReference type="ARBA" id="ARBA00023027"/>
    </source>
</evidence>
<sequence length="677" mass="75974">MDKKQAKERIEKLRETIDKYRYAYHVLDKSLISDEALDALKKELFDLEQQFPDLITPDSPTQRVAGQPLKEFKKAQHEKPMTSFNDAFSEDDMRDWMKRLENYLGREIKKEFYCEHKIDGLAVELVYENGIFIQGSTRGNGLIGEDVTQNLKTVEAIPLKLALGAPKKLIVRGEIFLTKKEFDRINKELTKKGDKNFANPRNLAAGTIRQLDPKVTASRKLDSFQYAIVTDVGQKTHEEEHELLRKWGFKTNPHNRKISPFGEIFDFHRETEKQREKLAYEIDGIVVIVNDNKTFETGGVIGKAPRAAIAYKFSPKEATTVVEDIQVQVGRTGVLTPVAVLRPVMVGGITITHATVHNYDEIKRLGLKIGDTVIVSRAGDVIPQVNKVLKEMRTGKEREFKMPAKCPADGSAVVKDGVAYKCGNKNCGARQREFLYHFVGAFNMDGLGPKIIDRFLDEGLIMDAADIFTVKKGDVAALERFGEKSAENIISEIETRKKISLERFIYALGILHVGEETSRLLAQTVISLPRRQAGNSISKPSHVLKSLGEMSVEELQKIPDIGPAVAASIADYFQDKRHRELIMKLDKVGIILETPELKPKSQRLKGQTFVLTGTLESISRDGVKEKIRSLGGEVSESVSKKTSYVVVGAEPGSKLEKARQLGVKVLEEREFLKIIGK</sequence>
<dbReference type="CDD" id="cd17748">
    <property type="entry name" value="BRCT_DNA_ligase_like"/>
    <property type="match status" value="1"/>
</dbReference>